<dbReference type="PANTHER" id="PTHR10277:SF9">
    <property type="entry name" value="2-ISOPROPYLMALATE SYNTHASE 1, CHLOROPLASTIC-RELATED"/>
    <property type="match status" value="1"/>
</dbReference>
<evidence type="ECO:0000313" key="4">
    <source>
        <dbReference type="Proteomes" id="UP000199529"/>
    </source>
</evidence>
<gene>
    <name evidence="3" type="ORF">SAMN05216215_1008216</name>
</gene>
<evidence type="ECO:0000259" key="2">
    <source>
        <dbReference type="PROSITE" id="PS50991"/>
    </source>
</evidence>
<feature type="domain" description="Pyruvate carboxyltransferase" evidence="2">
    <location>
        <begin position="31"/>
        <end position="291"/>
    </location>
</feature>
<protein>
    <submittedName>
        <fullName evidence="3">2-isopropylmalate synthase</fullName>
    </submittedName>
</protein>
<dbReference type="InterPro" id="IPR000891">
    <property type="entry name" value="PYR_CT"/>
</dbReference>
<keyword evidence="1" id="KW-0464">Manganese</keyword>
<dbReference type="InterPro" id="IPR050073">
    <property type="entry name" value="2-IPM_HCS-like"/>
</dbReference>
<dbReference type="GO" id="GO:0005829">
    <property type="term" value="C:cytosol"/>
    <property type="evidence" value="ECO:0007669"/>
    <property type="project" value="TreeGrafter"/>
</dbReference>
<dbReference type="Gene3D" id="3.20.20.70">
    <property type="entry name" value="Aldolase class I"/>
    <property type="match status" value="1"/>
</dbReference>
<dbReference type="GO" id="GO:0003852">
    <property type="term" value="F:2-isopropylmalate synthase activity"/>
    <property type="evidence" value="ECO:0007669"/>
    <property type="project" value="TreeGrafter"/>
</dbReference>
<reference evidence="4" key="1">
    <citation type="submission" date="2016-10" db="EMBL/GenBank/DDBJ databases">
        <authorList>
            <person name="Varghese N."/>
            <person name="Submissions S."/>
        </authorList>
    </citation>
    <scope>NUCLEOTIDE SEQUENCE [LARGE SCALE GENOMIC DNA]</scope>
    <source>
        <strain evidence="4">CGMCC 4.3530</strain>
    </source>
</reference>
<evidence type="ECO:0000313" key="3">
    <source>
        <dbReference type="EMBL" id="SDX21621.1"/>
    </source>
</evidence>
<proteinExistence type="predicted"/>
<dbReference type="InterPro" id="IPR013785">
    <property type="entry name" value="Aldolase_TIM"/>
</dbReference>
<dbReference type="AlphaFoldDB" id="A0A1H2ZWI4"/>
<dbReference type="STRING" id="418495.SAMN05216215_1008216"/>
<dbReference type="SUPFAM" id="SSF51569">
    <property type="entry name" value="Aldolase"/>
    <property type="match status" value="1"/>
</dbReference>
<dbReference type="Pfam" id="PF00682">
    <property type="entry name" value="HMGL-like"/>
    <property type="match status" value="1"/>
</dbReference>
<evidence type="ECO:0000256" key="1">
    <source>
        <dbReference type="ARBA" id="ARBA00023211"/>
    </source>
</evidence>
<dbReference type="EMBL" id="FNOK01000008">
    <property type="protein sequence ID" value="SDX21621.1"/>
    <property type="molecule type" value="Genomic_DNA"/>
</dbReference>
<accession>A0A1H2ZWI4</accession>
<dbReference type="PROSITE" id="PS50991">
    <property type="entry name" value="PYR_CT"/>
    <property type="match status" value="1"/>
</dbReference>
<dbReference type="Proteomes" id="UP000199529">
    <property type="component" value="Unassembled WGS sequence"/>
</dbReference>
<name>A0A1H2ZWI4_9PSEU</name>
<organism evidence="3 4">
    <name type="scientific">Saccharopolyspora shandongensis</name>
    <dbReference type="NCBI Taxonomy" id="418495"/>
    <lineage>
        <taxon>Bacteria</taxon>
        <taxon>Bacillati</taxon>
        <taxon>Actinomycetota</taxon>
        <taxon>Actinomycetes</taxon>
        <taxon>Pseudonocardiales</taxon>
        <taxon>Pseudonocardiaceae</taxon>
        <taxon>Saccharopolyspora</taxon>
    </lineage>
</organism>
<keyword evidence="4" id="KW-1185">Reference proteome</keyword>
<dbReference type="PANTHER" id="PTHR10277">
    <property type="entry name" value="HOMOCITRATE SYNTHASE-RELATED"/>
    <property type="match status" value="1"/>
</dbReference>
<dbReference type="GO" id="GO:0009098">
    <property type="term" value="P:L-leucine biosynthetic process"/>
    <property type="evidence" value="ECO:0007669"/>
    <property type="project" value="TreeGrafter"/>
</dbReference>
<sequence>MTAYSNHLKGIGFMLSFPEGHQPRYNDFSIRAISDETLREGGERAPFGADDSRKLRLIEAVTGAGVTDIDVGSGITEAAFVRNVLDAKYLMGRIPEQTEFSFNLTLKTWEPLCEQLERNIPREYLKEMYVSIGMIEIDSENKLFERVAERLRSIGVGRLRSSLLNAFSGTVDEDKYAHLNDQIERCRQQGISLVRINDSVGTLLPDATAILAANLVHDNPDFNFYLHGHNDRGIGTANSLVSVFHGFQMIEGGVAGVGNRAGLAELESIATVFAERNITVEAAELDIEKLSAAARLSEEVFLATPDPYRAVSGFLVENENAGIVNVPDYLGVSRPVDYFLNRIGLFPVYIKQILAEAGADPVMLKDDELIQQIYVRLAEQMDELYQQKRVEYDRLAAQIKAFYADMVRLNDVQTTALEVIRERADRATVVGV</sequence>